<dbReference type="Proteomes" id="UP000801492">
    <property type="component" value="Unassembled WGS sequence"/>
</dbReference>
<dbReference type="EMBL" id="VTPC01024584">
    <property type="protein sequence ID" value="KAF2891718.1"/>
    <property type="molecule type" value="Genomic_DNA"/>
</dbReference>
<dbReference type="AlphaFoldDB" id="A0A8K0GAX5"/>
<sequence>MLQRINQPRFDDKGSIVGFDRKEVHDSLPRPICDPKYGKPGNQLCEPIICQPCENPDYPNRPCKIIQQIPSLLIQTILNVPAKKQMMNLLLLQNQFFLNVFQSTLNRMSGARVRQHNANLQQKNF</sequence>
<keyword evidence="2" id="KW-1185">Reference proteome</keyword>
<evidence type="ECO:0000313" key="2">
    <source>
        <dbReference type="Proteomes" id="UP000801492"/>
    </source>
</evidence>
<proteinExistence type="predicted"/>
<accession>A0A8K0GAX5</accession>
<organism evidence="1 2">
    <name type="scientific">Ignelater luminosus</name>
    <name type="common">Cucubano</name>
    <name type="synonym">Pyrophorus luminosus</name>
    <dbReference type="NCBI Taxonomy" id="2038154"/>
    <lineage>
        <taxon>Eukaryota</taxon>
        <taxon>Metazoa</taxon>
        <taxon>Ecdysozoa</taxon>
        <taxon>Arthropoda</taxon>
        <taxon>Hexapoda</taxon>
        <taxon>Insecta</taxon>
        <taxon>Pterygota</taxon>
        <taxon>Neoptera</taxon>
        <taxon>Endopterygota</taxon>
        <taxon>Coleoptera</taxon>
        <taxon>Polyphaga</taxon>
        <taxon>Elateriformia</taxon>
        <taxon>Elateroidea</taxon>
        <taxon>Elateridae</taxon>
        <taxon>Agrypninae</taxon>
        <taxon>Pyrophorini</taxon>
        <taxon>Ignelater</taxon>
    </lineage>
</organism>
<reference evidence="1" key="1">
    <citation type="submission" date="2019-08" db="EMBL/GenBank/DDBJ databases">
        <title>The genome of the North American firefly Photinus pyralis.</title>
        <authorList>
            <consortium name="Photinus pyralis genome working group"/>
            <person name="Fallon T.R."/>
            <person name="Sander Lower S.E."/>
            <person name="Weng J.-K."/>
        </authorList>
    </citation>
    <scope>NUCLEOTIDE SEQUENCE</scope>
    <source>
        <strain evidence="1">TRF0915ILg1</strain>
        <tissue evidence="1">Whole body</tissue>
    </source>
</reference>
<protein>
    <submittedName>
        <fullName evidence="1">Uncharacterized protein</fullName>
    </submittedName>
</protein>
<gene>
    <name evidence="1" type="ORF">ILUMI_14455</name>
</gene>
<comment type="caution">
    <text evidence="1">The sequence shown here is derived from an EMBL/GenBank/DDBJ whole genome shotgun (WGS) entry which is preliminary data.</text>
</comment>
<evidence type="ECO:0000313" key="1">
    <source>
        <dbReference type="EMBL" id="KAF2891718.1"/>
    </source>
</evidence>
<name>A0A8K0GAX5_IGNLU</name>